<dbReference type="Pfam" id="PF01663">
    <property type="entry name" value="Phosphodiest"/>
    <property type="match status" value="1"/>
</dbReference>
<dbReference type="GO" id="GO:0046872">
    <property type="term" value="F:metal ion binding"/>
    <property type="evidence" value="ECO:0007669"/>
    <property type="project" value="UniProtKB-KW"/>
</dbReference>
<dbReference type="Proteomes" id="UP000483362">
    <property type="component" value="Unassembled WGS sequence"/>
</dbReference>
<dbReference type="AlphaFoldDB" id="A0A6L5XC08"/>
<dbReference type="SUPFAM" id="SSF53649">
    <property type="entry name" value="Alkaline phosphatase-like"/>
    <property type="match status" value="1"/>
</dbReference>
<dbReference type="GO" id="GO:0004035">
    <property type="term" value="F:alkaline phosphatase activity"/>
    <property type="evidence" value="ECO:0007669"/>
    <property type="project" value="InterPro"/>
</dbReference>
<sequence length="476" mass="51593">MAQTVQPARPRLVVGIVVDQMRWDYMYYYGQRYDGGGFARLLGEGFACQNTMVDYVPTVTACGHSTIFTGATPASSGIAGNSYHIGGKSVSSVQDDSEAGVGTTSSLGRRSPRNLLVTTVGDELRLATDFKSKVVGISLKDRAAILPSGHAANAAYWYDKSVPAFITSTYYMQQLPAWVTRFNRSHATLLRSDLWGSWRGVTASFDMALAAVDGEQLGQAADRTDMLTLSVSTTDMSAHVYGTRSPRVDSCYLELDRQLARLLGQLDLKVGRGNYLVFLTADHGGTNNEKYSSVHKLPGRQLDMWGMIKPVNRALKAQFGVDSLITEVNEYSIYVNNEAIARHSLDRQAVVAAAMQCFESQEGIDRMVDLDNVAAASIPQPLKERLIRGYYPKRSGQLYAIPLPGYYAGSGGDGSNHGTPSADDTHIPLVFMGWGIAHGETFARTGMVDIAPTVCALLHIQMPSGCMGTAITAITQ</sequence>
<evidence type="ECO:0000256" key="3">
    <source>
        <dbReference type="ARBA" id="ARBA00022729"/>
    </source>
</evidence>
<evidence type="ECO:0000313" key="4">
    <source>
        <dbReference type="EMBL" id="MSS16748.1"/>
    </source>
</evidence>
<dbReference type="EMBL" id="VULT01000003">
    <property type="protein sequence ID" value="MSS16748.1"/>
    <property type="molecule type" value="Genomic_DNA"/>
</dbReference>
<proteinExistence type="predicted"/>
<reference evidence="4 5" key="1">
    <citation type="submission" date="2019-08" db="EMBL/GenBank/DDBJ databases">
        <title>In-depth cultivation of the pig gut microbiome towards novel bacterial diversity and tailored functional studies.</title>
        <authorList>
            <person name="Wylensek D."/>
            <person name="Hitch T.C.A."/>
            <person name="Clavel T."/>
        </authorList>
    </citation>
    <scope>NUCLEOTIDE SEQUENCE [LARGE SCALE GENOMIC DNA]</scope>
    <source>
        <strain evidence="4 5">Oil-RF-744-WCA-WT-10</strain>
    </source>
</reference>
<keyword evidence="1" id="KW-0597">Phosphoprotein</keyword>
<accession>A0A6L5XC08</accession>
<keyword evidence="3" id="KW-0732">Signal</keyword>
<organism evidence="4 5">
    <name type="scientific">Sodaliphilus pleomorphus</name>
    <dbReference type="NCBI Taxonomy" id="2606626"/>
    <lineage>
        <taxon>Bacteria</taxon>
        <taxon>Pseudomonadati</taxon>
        <taxon>Bacteroidota</taxon>
        <taxon>Bacteroidia</taxon>
        <taxon>Bacteroidales</taxon>
        <taxon>Muribaculaceae</taxon>
        <taxon>Sodaliphilus</taxon>
    </lineage>
</organism>
<protein>
    <submittedName>
        <fullName evidence="4">Alkaline phosphatase family protein</fullName>
    </submittedName>
</protein>
<dbReference type="PANTHER" id="PTHR10151:SF120">
    <property type="entry name" value="BIS(5'-ADENOSYL)-TRIPHOSPHATASE"/>
    <property type="match status" value="1"/>
</dbReference>
<dbReference type="CDD" id="cd16016">
    <property type="entry name" value="AP-SPAP"/>
    <property type="match status" value="1"/>
</dbReference>
<dbReference type="Gene3D" id="3.40.720.10">
    <property type="entry name" value="Alkaline Phosphatase, subunit A"/>
    <property type="match status" value="3"/>
</dbReference>
<dbReference type="Gene3D" id="3.30.1360.150">
    <property type="match status" value="1"/>
</dbReference>
<dbReference type="InterPro" id="IPR017850">
    <property type="entry name" value="Alkaline_phosphatase_core_sf"/>
</dbReference>
<evidence type="ECO:0000256" key="1">
    <source>
        <dbReference type="ARBA" id="ARBA00022553"/>
    </source>
</evidence>
<keyword evidence="5" id="KW-1185">Reference proteome</keyword>
<name>A0A6L5XC08_9BACT</name>
<evidence type="ECO:0000256" key="2">
    <source>
        <dbReference type="ARBA" id="ARBA00022723"/>
    </source>
</evidence>
<evidence type="ECO:0000313" key="5">
    <source>
        <dbReference type="Proteomes" id="UP000483362"/>
    </source>
</evidence>
<dbReference type="InterPro" id="IPR026263">
    <property type="entry name" value="Alkaline_phosphatase_prok"/>
</dbReference>
<keyword evidence="2" id="KW-0479">Metal-binding</keyword>
<gene>
    <name evidence="4" type="ORF">FYJ29_03055</name>
</gene>
<dbReference type="InterPro" id="IPR002591">
    <property type="entry name" value="Phosphodiest/P_Trfase"/>
</dbReference>
<comment type="caution">
    <text evidence="4">The sequence shown here is derived from an EMBL/GenBank/DDBJ whole genome shotgun (WGS) entry which is preliminary data.</text>
</comment>
<dbReference type="PANTHER" id="PTHR10151">
    <property type="entry name" value="ECTONUCLEOTIDE PYROPHOSPHATASE/PHOSPHODIESTERASE"/>
    <property type="match status" value="1"/>
</dbReference>